<keyword evidence="1" id="KW-1133">Transmembrane helix</keyword>
<dbReference type="Pfam" id="PF05545">
    <property type="entry name" value="FixQ"/>
    <property type="match status" value="1"/>
</dbReference>
<keyword evidence="3" id="KW-1185">Reference proteome</keyword>
<evidence type="ECO:0000313" key="2">
    <source>
        <dbReference type="EMBL" id="MEO3691438.1"/>
    </source>
</evidence>
<reference evidence="2 3" key="1">
    <citation type="submission" date="2024-05" db="EMBL/GenBank/DDBJ databases">
        <title>Roseateles sp. DJS-2-20 16S ribosomal RNA gene Genome sequencing and assembly.</title>
        <authorList>
            <person name="Woo H."/>
        </authorList>
    </citation>
    <scope>NUCLEOTIDE SEQUENCE [LARGE SCALE GENOMIC DNA]</scope>
    <source>
        <strain evidence="2 3">DJS-2-20</strain>
    </source>
</reference>
<dbReference type="Proteomes" id="UP001495147">
    <property type="component" value="Unassembled WGS sequence"/>
</dbReference>
<name>A0ABV0G133_9BURK</name>
<feature type="transmembrane region" description="Helical" evidence="1">
    <location>
        <begin position="6"/>
        <end position="26"/>
    </location>
</feature>
<gene>
    <name evidence="2" type="ORF">ABDJ85_08155</name>
</gene>
<evidence type="ECO:0000256" key="1">
    <source>
        <dbReference type="SAM" id="Phobius"/>
    </source>
</evidence>
<protein>
    <submittedName>
        <fullName evidence="2">CcoQ/FixQ family Cbb3-type cytochrome c oxidase assembly chaperone</fullName>
    </submittedName>
</protein>
<comment type="caution">
    <text evidence="2">The sequence shown here is derived from an EMBL/GenBank/DDBJ whole genome shotgun (WGS) entry which is preliminary data.</text>
</comment>
<proteinExistence type="predicted"/>
<sequence>MTLNDLRIAVTLLSFAAFVGILIWAWSARNRASFEQDALLPFQEEDRHE</sequence>
<dbReference type="EMBL" id="JBDPZD010000002">
    <property type="protein sequence ID" value="MEO3691438.1"/>
    <property type="molecule type" value="Genomic_DNA"/>
</dbReference>
<accession>A0ABV0G133</accession>
<evidence type="ECO:0000313" key="3">
    <source>
        <dbReference type="Proteomes" id="UP001495147"/>
    </source>
</evidence>
<keyword evidence="1" id="KW-0812">Transmembrane</keyword>
<dbReference type="InterPro" id="IPR008621">
    <property type="entry name" value="Cbb3-typ_cyt_oxidase_comp"/>
</dbReference>
<dbReference type="RefSeq" id="WP_347704260.1">
    <property type="nucleotide sequence ID" value="NZ_JBDPZD010000002.1"/>
</dbReference>
<organism evidence="2 3">
    <name type="scientific">Roseateles paludis</name>
    <dbReference type="NCBI Taxonomy" id="3145238"/>
    <lineage>
        <taxon>Bacteria</taxon>
        <taxon>Pseudomonadati</taxon>
        <taxon>Pseudomonadota</taxon>
        <taxon>Betaproteobacteria</taxon>
        <taxon>Burkholderiales</taxon>
        <taxon>Sphaerotilaceae</taxon>
        <taxon>Roseateles</taxon>
    </lineage>
</organism>
<keyword evidence="1" id="KW-0472">Membrane</keyword>